<dbReference type="Pfam" id="PF01494">
    <property type="entry name" value="FAD_binding_3"/>
    <property type="match status" value="1"/>
</dbReference>
<keyword evidence="1" id="KW-0285">Flavoprotein</keyword>
<keyword evidence="3" id="KW-0560">Oxidoreductase</keyword>
<protein>
    <recommendedName>
        <fullName evidence="5">FAD-binding domain-containing protein</fullName>
    </recommendedName>
</protein>
<evidence type="ECO:0000256" key="3">
    <source>
        <dbReference type="ARBA" id="ARBA00023002"/>
    </source>
</evidence>
<evidence type="ECO:0000256" key="4">
    <source>
        <dbReference type="ARBA" id="ARBA00023033"/>
    </source>
</evidence>
<reference evidence="6 7" key="1">
    <citation type="submission" date="2019-06" db="EMBL/GenBank/DDBJ databases">
        <authorList>
            <person name="Broberg M."/>
        </authorList>
    </citation>
    <scope>NUCLEOTIDE SEQUENCE [LARGE SCALE GENOMIC DNA]</scope>
</reference>
<evidence type="ECO:0000313" key="7">
    <source>
        <dbReference type="Proteomes" id="UP000766486"/>
    </source>
</evidence>
<dbReference type="PANTHER" id="PTHR46972:SF1">
    <property type="entry name" value="FAD DEPENDENT OXIDOREDUCTASE DOMAIN-CONTAINING PROTEIN"/>
    <property type="match status" value="1"/>
</dbReference>
<comment type="caution">
    <text evidence="6">The sequence shown here is derived from an EMBL/GenBank/DDBJ whole genome shotgun (WGS) entry which is preliminary data.</text>
</comment>
<gene>
    <name evidence="6" type="ORF">CLO192961_LOCUS329026</name>
</gene>
<dbReference type="PANTHER" id="PTHR46972">
    <property type="entry name" value="MONOOXYGENASE ASQM-RELATED"/>
    <property type="match status" value="1"/>
</dbReference>
<evidence type="ECO:0000256" key="1">
    <source>
        <dbReference type="ARBA" id="ARBA00022630"/>
    </source>
</evidence>
<evidence type="ECO:0000313" key="6">
    <source>
        <dbReference type="EMBL" id="VUC32779.1"/>
    </source>
</evidence>
<keyword evidence="7" id="KW-1185">Reference proteome</keyword>
<dbReference type="Proteomes" id="UP000766486">
    <property type="component" value="Unassembled WGS sequence"/>
</dbReference>
<evidence type="ECO:0000259" key="5">
    <source>
        <dbReference type="Pfam" id="PF01494"/>
    </source>
</evidence>
<dbReference type="PRINTS" id="PR00420">
    <property type="entry name" value="RNGMNOXGNASE"/>
</dbReference>
<name>A0ABY6UN71_BIOOC</name>
<accession>A0ABY6UN71</accession>
<feature type="domain" description="FAD-binding" evidence="5">
    <location>
        <begin position="17"/>
        <end position="383"/>
    </location>
</feature>
<dbReference type="InterPro" id="IPR036188">
    <property type="entry name" value="FAD/NAD-bd_sf"/>
</dbReference>
<dbReference type="InterPro" id="IPR002938">
    <property type="entry name" value="FAD-bd"/>
</dbReference>
<dbReference type="SUPFAM" id="SSF51905">
    <property type="entry name" value="FAD/NAD(P)-binding domain"/>
    <property type="match status" value="1"/>
</dbReference>
<dbReference type="EMBL" id="CABFNS010000851">
    <property type="protein sequence ID" value="VUC32779.1"/>
    <property type="molecule type" value="Genomic_DNA"/>
</dbReference>
<proteinExistence type="predicted"/>
<sequence length="421" mass="45070">MYFGLMKQRYLAGKTIIVAGAGISGLSFALSLKKLWPTALEPPNVIVYERETNIAPNGREGYSLSIAGFGETGGLFAARDLGILDEIIKHATPGLGDEFTFNVWDNSWGEILKLKFKPAPGLSTAGIRIPRKVLRKVLVDALGQDHIRWGIGCVGAEKTEDGRMLVKLSGGNLPVGQSVAECDLLVVADGASSKIRSSLRPDDGLSYAGIMQKGGLAIFPNGIPKPVDKNWGMVISSGKGVALFVSPYDETSVAWGISYRSSTIEPPLDSIEDAQSMLDECRELGKEFSDPFQAIINATNPKDVSRLAARDKKPFNHDLTAGQVIFIGDSNHAVSPFSGYGASLALKDGWDLSSQLCHATSLSDAVKAYDAISVPRATKVLKESHSRINMGHATGMNYLFARAFLSIGGFILGIKDAISHA</sequence>
<dbReference type="Gene3D" id="3.50.50.60">
    <property type="entry name" value="FAD/NAD(P)-binding domain"/>
    <property type="match status" value="1"/>
</dbReference>
<keyword evidence="2" id="KW-0274">FAD</keyword>
<keyword evidence="4" id="KW-0503">Monooxygenase</keyword>
<organism evidence="6 7">
    <name type="scientific">Bionectria ochroleuca</name>
    <name type="common">Gliocladium roseum</name>
    <dbReference type="NCBI Taxonomy" id="29856"/>
    <lineage>
        <taxon>Eukaryota</taxon>
        <taxon>Fungi</taxon>
        <taxon>Dikarya</taxon>
        <taxon>Ascomycota</taxon>
        <taxon>Pezizomycotina</taxon>
        <taxon>Sordariomycetes</taxon>
        <taxon>Hypocreomycetidae</taxon>
        <taxon>Hypocreales</taxon>
        <taxon>Bionectriaceae</taxon>
        <taxon>Clonostachys</taxon>
    </lineage>
</organism>
<evidence type="ECO:0000256" key="2">
    <source>
        <dbReference type="ARBA" id="ARBA00022827"/>
    </source>
</evidence>